<feature type="region of interest" description="Disordered" evidence="1">
    <location>
        <begin position="176"/>
        <end position="259"/>
    </location>
</feature>
<evidence type="ECO:0000313" key="3">
    <source>
        <dbReference type="Proteomes" id="UP000318380"/>
    </source>
</evidence>
<sequence length="259" mass="28131">MFEIVLFAVIVIIGAVVKKVNERTSSPSGASGAPSPRVQRMLERIQAQQGGNQPTQFQGQYTQPTGPAPGVAQYGPGPTGVPQPAPGQFAAPGQYPAPVPNGQGQQGSNWLPSYGPPPTQAVPAHRPPQHRLPATNNDIDAQVRELMAAGNEVGAVRLLCDERDLDIIEAQEYARNLVTPAAPQQQPTTPRRAEQGENPRDEDENRYIGSTAFSESIFDTDPEENVWASGWTEPKDEDDRSDINELWETVRTQGRPQKP</sequence>
<protein>
    <submittedName>
        <fullName evidence="2">Uncharacterized protein</fullName>
    </submittedName>
</protein>
<dbReference type="RefSeq" id="WP_145812504.1">
    <property type="nucleotide sequence ID" value="NZ_VIVK01000001.1"/>
</dbReference>
<feature type="compositionally biased region" description="Polar residues" evidence="1">
    <location>
        <begin position="250"/>
        <end position="259"/>
    </location>
</feature>
<keyword evidence="3" id="KW-1185">Reference proteome</keyword>
<dbReference type="OrthoDB" id="3828528at2"/>
<gene>
    <name evidence="2" type="ORF">FB561_6029</name>
</gene>
<feature type="compositionally biased region" description="Polar residues" evidence="1">
    <location>
        <begin position="102"/>
        <end position="111"/>
    </location>
</feature>
<name>A0A561C0Y2_9ACTN</name>
<organism evidence="2 3">
    <name type="scientific">Kribbella amoyensis</name>
    <dbReference type="NCBI Taxonomy" id="996641"/>
    <lineage>
        <taxon>Bacteria</taxon>
        <taxon>Bacillati</taxon>
        <taxon>Actinomycetota</taxon>
        <taxon>Actinomycetes</taxon>
        <taxon>Propionibacteriales</taxon>
        <taxon>Kribbellaceae</taxon>
        <taxon>Kribbella</taxon>
    </lineage>
</organism>
<dbReference type="AlphaFoldDB" id="A0A561C0Y2"/>
<feature type="compositionally biased region" description="Polar residues" evidence="1">
    <location>
        <begin position="47"/>
        <end position="65"/>
    </location>
</feature>
<evidence type="ECO:0000313" key="2">
    <source>
        <dbReference type="EMBL" id="TWD84833.1"/>
    </source>
</evidence>
<dbReference type="Proteomes" id="UP000318380">
    <property type="component" value="Unassembled WGS sequence"/>
</dbReference>
<reference evidence="2 3" key="1">
    <citation type="submission" date="2019-06" db="EMBL/GenBank/DDBJ databases">
        <title>Sequencing the genomes of 1000 actinobacteria strains.</title>
        <authorList>
            <person name="Klenk H.-P."/>
        </authorList>
    </citation>
    <scope>NUCLEOTIDE SEQUENCE [LARGE SCALE GENOMIC DNA]</scope>
    <source>
        <strain evidence="2 3">DSM 24683</strain>
    </source>
</reference>
<comment type="caution">
    <text evidence="2">The sequence shown here is derived from an EMBL/GenBank/DDBJ whole genome shotgun (WGS) entry which is preliminary data.</text>
</comment>
<dbReference type="EMBL" id="VIVK01000001">
    <property type="protein sequence ID" value="TWD84833.1"/>
    <property type="molecule type" value="Genomic_DNA"/>
</dbReference>
<feature type="compositionally biased region" description="Low complexity" evidence="1">
    <location>
        <begin position="86"/>
        <end position="96"/>
    </location>
</feature>
<feature type="compositionally biased region" description="Low complexity" evidence="1">
    <location>
        <begin position="179"/>
        <end position="190"/>
    </location>
</feature>
<accession>A0A561C0Y2</accession>
<feature type="compositionally biased region" description="Basic and acidic residues" evidence="1">
    <location>
        <begin position="191"/>
        <end position="206"/>
    </location>
</feature>
<proteinExistence type="predicted"/>
<feature type="compositionally biased region" description="Basic and acidic residues" evidence="1">
    <location>
        <begin position="233"/>
        <end position="243"/>
    </location>
</feature>
<evidence type="ECO:0000256" key="1">
    <source>
        <dbReference type="SAM" id="MobiDB-lite"/>
    </source>
</evidence>
<feature type="region of interest" description="Disordered" evidence="1">
    <location>
        <begin position="47"/>
        <end position="135"/>
    </location>
</feature>